<evidence type="ECO:0000313" key="5">
    <source>
        <dbReference type="Proteomes" id="UP000694050"/>
    </source>
</evidence>
<name>A0A8J5P1N1_FUSOX</name>
<accession>A0A8J5P1N1</accession>
<keyword evidence="1 2" id="KW-1015">Disulfide bond</keyword>
<feature type="chain" id="PRO_5035338206" description="Hydrophobin" evidence="2">
    <location>
        <begin position="18"/>
        <end position="179"/>
    </location>
</feature>
<evidence type="ECO:0000313" key="4">
    <source>
        <dbReference type="EMBL" id="KAG7418801.1"/>
    </source>
</evidence>
<feature type="signal peptide" evidence="2">
    <location>
        <begin position="1"/>
        <end position="17"/>
    </location>
</feature>
<comment type="subcellular location">
    <subcellularLocation>
        <location evidence="2">Secreted</location>
        <location evidence="2">Cell wall</location>
    </subcellularLocation>
</comment>
<keyword evidence="2" id="KW-0134">Cell wall</keyword>
<organism evidence="4 5">
    <name type="scientific">Fusarium oxysporum f. sp. rapae</name>
    <dbReference type="NCBI Taxonomy" id="485398"/>
    <lineage>
        <taxon>Eukaryota</taxon>
        <taxon>Fungi</taxon>
        <taxon>Dikarya</taxon>
        <taxon>Ascomycota</taxon>
        <taxon>Pezizomycotina</taxon>
        <taxon>Sordariomycetes</taxon>
        <taxon>Hypocreomycetidae</taxon>
        <taxon>Hypocreales</taxon>
        <taxon>Nectriaceae</taxon>
        <taxon>Fusarium</taxon>
        <taxon>Fusarium oxysporum species complex</taxon>
    </lineage>
</organism>
<dbReference type="InterPro" id="IPR001338">
    <property type="entry name" value="Class_I_Hydrophobin"/>
</dbReference>
<proteinExistence type="inferred from homology"/>
<dbReference type="Pfam" id="PF01185">
    <property type="entry name" value="Hydrophobin"/>
    <property type="match status" value="1"/>
</dbReference>
<dbReference type="SMART" id="SM00075">
    <property type="entry name" value="HYDRO"/>
    <property type="match status" value="1"/>
</dbReference>
<dbReference type="AlphaFoldDB" id="A0A8J5P1N1"/>
<keyword evidence="2" id="KW-0732">Signal</keyword>
<dbReference type="Proteomes" id="UP000694050">
    <property type="component" value="Unassembled WGS sequence"/>
</dbReference>
<evidence type="ECO:0000256" key="2">
    <source>
        <dbReference type="RuleBase" id="RU365009"/>
    </source>
</evidence>
<keyword evidence="2" id="KW-0964">Secreted</keyword>
<gene>
    <name evidence="4" type="primary">SC3</name>
    <name evidence="4" type="ORF">Forpe1208_v003406</name>
</gene>
<evidence type="ECO:0000256" key="3">
    <source>
        <dbReference type="SAM" id="MobiDB-lite"/>
    </source>
</evidence>
<feature type="compositionally biased region" description="Low complexity" evidence="3">
    <location>
        <begin position="79"/>
        <end position="93"/>
    </location>
</feature>
<comment type="caution">
    <text evidence="4">The sequence shown here is derived from an EMBL/GenBank/DDBJ whole genome shotgun (WGS) entry which is preliminary data.</text>
</comment>
<protein>
    <recommendedName>
        <fullName evidence="2">Hydrophobin</fullName>
    </recommendedName>
</protein>
<evidence type="ECO:0000256" key="1">
    <source>
        <dbReference type="ARBA" id="ARBA00023157"/>
    </source>
</evidence>
<dbReference type="CDD" id="cd23507">
    <property type="entry name" value="hydrophobin_I"/>
    <property type="match status" value="1"/>
</dbReference>
<reference evidence="4" key="1">
    <citation type="submission" date="2021-04" db="EMBL/GenBank/DDBJ databases">
        <title>First draft genome resource for Brassicaceae pathogens Fusarium oxysporum f. sp. raphani and Fusarium oxysporum f. sp. rapae.</title>
        <authorList>
            <person name="Asai S."/>
        </authorList>
    </citation>
    <scope>NUCLEOTIDE SEQUENCE</scope>
    <source>
        <strain evidence="4">Tf1208</strain>
    </source>
</reference>
<feature type="region of interest" description="Disordered" evidence="3">
    <location>
        <begin position="61"/>
        <end position="93"/>
    </location>
</feature>
<sequence>MRFTVLVLPIVLGAASAGPCRPSSAESSLSSSSETTELVGVTTTLLLSSTLAATLSTEQLTDATTTAVPTTEIESASRTTSMVESTTESTATATSTTAASGQCNAPAALQCCQTVGTPTSPVISLLLGLLGIVVQDTTILLGATCSPITNSGTCSASATRVCCNDNSHGGLVSIGCTRV</sequence>
<dbReference type="GO" id="GO:0009277">
    <property type="term" value="C:fungal-type cell wall"/>
    <property type="evidence" value="ECO:0007669"/>
    <property type="project" value="InterPro"/>
</dbReference>
<dbReference type="EMBL" id="JAELUQ010000002">
    <property type="protein sequence ID" value="KAG7418801.1"/>
    <property type="molecule type" value="Genomic_DNA"/>
</dbReference>
<feature type="compositionally biased region" description="Low complexity" evidence="3">
    <location>
        <begin position="61"/>
        <end position="71"/>
    </location>
</feature>
<dbReference type="GO" id="GO:0005199">
    <property type="term" value="F:structural constituent of cell wall"/>
    <property type="evidence" value="ECO:0007669"/>
    <property type="project" value="InterPro"/>
</dbReference>
<comment type="similarity">
    <text evidence="2">Belongs to the fungal hydrophobin family.</text>
</comment>